<dbReference type="RefSeq" id="WP_065855257.1">
    <property type="nucleotide sequence ID" value="NZ_CP104382.1"/>
</dbReference>
<dbReference type="GO" id="GO:0016787">
    <property type="term" value="F:hydrolase activity"/>
    <property type="evidence" value="ECO:0007669"/>
    <property type="project" value="UniProtKB-KW"/>
</dbReference>
<protein>
    <submittedName>
        <fullName evidence="1">Alpha/beta hydrolase</fullName>
    </submittedName>
</protein>
<proteinExistence type="predicted"/>
<dbReference type="EMBL" id="WJYN01000001">
    <property type="protein sequence ID" value="MRS97953.1"/>
    <property type="molecule type" value="Genomic_DNA"/>
</dbReference>
<keyword evidence="1" id="KW-0378">Hydrolase</keyword>
<organism evidence="1 2">
    <name type="scientific">Ralstonia pickettii</name>
    <name type="common">Burkholderia pickettii</name>
    <dbReference type="NCBI Taxonomy" id="329"/>
    <lineage>
        <taxon>Bacteria</taxon>
        <taxon>Pseudomonadati</taxon>
        <taxon>Pseudomonadota</taxon>
        <taxon>Betaproteobacteria</taxon>
        <taxon>Burkholderiales</taxon>
        <taxon>Burkholderiaceae</taxon>
        <taxon>Ralstonia</taxon>
    </lineage>
</organism>
<reference evidence="1 2" key="1">
    <citation type="submission" date="2019-11" db="EMBL/GenBank/DDBJ databases">
        <title>Phenotypic characterization of an OXA-22 and OXA-60 co-producing Ralstonia pickettii clinical strain.</title>
        <authorList>
            <person name="He F."/>
        </authorList>
    </citation>
    <scope>NUCLEOTIDE SEQUENCE [LARGE SCALE GENOMIC DNA]</scope>
    <source>
        <strain evidence="1 2">PSLESD1</strain>
    </source>
</reference>
<sequence length="227" mass="23796">MNAEPLTLSMDIVVDEAVLEGTLTCPGNATGLVIFAHGSGSSRLSPRNRYVADQLHAAGLGTLLFDLLSAEEASHASCRFDIGLLAQRLHAATHAAGSTARERGLRLGYFGASTGAAAAILAAAEPNEAHPIEAVVSRGGRPDLAGQSALINLACPTLLIVGAADLNVLELNRKALSLMHCEKALETVPRATHLFEEAGALEHVAELARAWFARHLGATAQLHRHAR</sequence>
<dbReference type="InterPro" id="IPR029058">
    <property type="entry name" value="AB_hydrolase_fold"/>
</dbReference>
<evidence type="ECO:0000313" key="1">
    <source>
        <dbReference type="EMBL" id="MRS97953.1"/>
    </source>
</evidence>
<accession>A0A7X2L8P5</accession>
<dbReference type="Gene3D" id="3.40.50.1820">
    <property type="entry name" value="alpha/beta hydrolase"/>
    <property type="match status" value="1"/>
</dbReference>
<name>A0A7X2L8P5_RALPI</name>
<dbReference type="AlphaFoldDB" id="A0A7X2L8P5"/>
<dbReference type="SUPFAM" id="SSF53474">
    <property type="entry name" value="alpha/beta-Hydrolases"/>
    <property type="match status" value="1"/>
</dbReference>
<comment type="caution">
    <text evidence="1">The sequence shown here is derived from an EMBL/GenBank/DDBJ whole genome shotgun (WGS) entry which is preliminary data.</text>
</comment>
<gene>
    <name evidence="1" type="ORF">GJQ57_04700</name>
</gene>
<dbReference type="Proteomes" id="UP000441032">
    <property type="component" value="Unassembled WGS sequence"/>
</dbReference>
<evidence type="ECO:0000313" key="2">
    <source>
        <dbReference type="Proteomes" id="UP000441032"/>
    </source>
</evidence>